<name>A0A7G8BLH2_9BACT</name>
<accession>A0A7G8BLH2</accession>
<gene>
    <name evidence="2" type="ORF">H7849_05410</name>
</gene>
<dbReference type="KEGG" id="adin:H7849_05410"/>
<keyword evidence="1" id="KW-0812">Transmembrane</keyword>
<reference evidence="2 3" key="1">
    <citation type="submission" date="2020-08" db="EMBL/GenBank/DDBJ databases">
        <title>Edaphobacter telluris sp. nov. and Acidobacterium dinghuensis sp. nov., two acidobacteria isolated from forest soil.</title>
        <authorList>
            <person name="Fu J."/>
            <person name="Qiu L."/>
        </authorList>
    </citation>
    <scope>NUCLEOTIDE SEQUENCE [LARGE SCALE GENOMIC DNA]</scope>
    <source>
        <strain evidence="2">4Y35</strain>
    </source>
</reference>
<dbReference type="Proteomes" id="UP000515312">
    <property type="component" value="Chromosome"/>
</dbReference>
<dbReference type="EMBL" id="CP060394">
    <property type="protein sequence ID" value="QNI33392.1"/>
    <property type="molecule type" value="Genomic_DNA"/>
</dbReference>
<keyword evidence="1" id="KW-0472">Membrane</keyword>
<dbReference type="AlphaFoldDB" id="A0A7G8BLH2"/>
<evidence type="ECO:0000313" key="3">
    <source>
        <dbReference type="Proteomes" id="UP000515312"/>
    </source>
</evidence>
<sequence>MLAAASRCVMVVTLLIVKACGRIGQLTALVYHSHHVTSVSIKYNRIVRVELFLNFAWAMLSVTLSLLWIKRLRVSVHSKQPDVKVQLLALAMLIIILLPVISMTDDMQAISAAEIEHVTRRADLLPNLDHARDLVALLDARLFPNSHLLNLQVFARVELFSGSEGPQYRSIRQMAKRPPPTLAA</sequence>
<keyword evidence="1" id="KW-1133">Transmembrane helix</keyword>
<keyword evidence="3" id="KW-1185">Reference proteome</keyword>
<evidence type="ECO:0000313" key="2">
    <source>
        <dbReference type="EMBL" id="QNI33392.1"/>
    </source>
</evidence>
<feature type="transmembrane region" description="Helical" evidence="1">
    <location>
        <begin position="51"/>
        <end position="69"/>
    </location>
</feature>
<proteinExistence type="predicted"/>
<evidence type="ECO:0000256" key="1">
    <source>
        <dbReference type="SAM" id="Phobius"/>
    </source>
</evidence>
<feature type="transmembrane region" description="Helical" evidence="1">
    <location>
        <begin position="81"/>
        <end position="101"/>
    </location>
</feature>
<dbReference type="RefSeq" id="WP_186744785.1">
    <property type="nucleotide sequence ID" value="NZ_CP060394.1"/>
</dbReference>
<protein>
    <submittedName>
        <fullName evidence="2">Uncharacterized protein</fullName>
    </submittedName>
</protein>
<organism evidence="2 3">
    <name type="scientific">Alloacidobacterium dinghuense</name>
    <dbReference type="NCBI Taxonomy" id="2763107"/>
    <lineage>
        <taxon>Bacteria</taxon>
        <taxon>Pseudomonadati</taxon>
        <taxon>Acidobacteriota</taxon>
        <taxon>Terriglobia</taxon>
        <taxon>Terriglobales</taxon>
        <taxon>Acidobacteriaceae</taxon>
        <taxon>Alloacidobacterium</taxon>
    </lineage>
</organism>